<dbReference type="PRINTS" id="PR00205">
    <property type="entry name" value="CADHERIN"/>
</dbReference>
<evidence type="ECO:0000256" key="1">
    <source>
        <dbReference type="ARBA" id="ARBA00004251"/>
    </source>
</evidence>
<keyword evidence="7" id="KW-0130">Cell adhesion</keyword>
<dbReference type="SUPFAM" id="SSF49313">
    <property type="entry name" value="Cadherin-like"/>
    <property type="match status" value="5"/>
</dbReference>
<gene>
    <name evidence="18" type="ORF">ONE63_000353</name>
</gene>
<evidence type="ECO:0000313" key="18">
    <source>
        <dbReference type="EMBL" id="KAJ1531684.1"/>
    </source>
</evidence>
<keyword evidence="4" id="KW-0732">Signal</keyword>
<dbReference type="InterPro" id="IPR020894">
    <property type="entry name" value="Cadherin_CS"/>
</dbReference>
<evidence type="ECO:0000256" key="15">
    <source>
        <dbReference type="PROSITE-ProRule" id="PRU00043"/>
    </source>
</evidence>
<dbReference type="InterPro" id="IPR002126">
    <property type="entry name" value="Cadherin-like_dom"/>
</dbReference>
<organism evidence="18 19">
    <name type="scientific">Megalurothrips usitatus</name>
    <name type="common">bean blossom thrips</name>
    <dbReference type="NCBI Taxonomy" id="439358"/>
    <lineage>
        <taxon>Eukaryota</taxon>
        <taxon>Metazoa</taxon>
        <taxon>Ecdysozoa</taxon>
        <taxon>Arthropoda</taxon>
        <taxon>Hexapoda</taxon>
        <taxon>Insecta</taxon>
        <taxon>Pterygota</taxon>
        <taxon>Neoptera</taxon>
        <taxon>Paraneoptera</taxon>
        <taxon>Thysanoptera</taxon>
        <taxon>Terebrantia</taxon>
        <taxon>Thripoidea</taxon>
        <taxon>Thripidae</taxon>
        <taxon>Megalurothrips</taxon>
    </lineage>
</organism>
<keyword evidence="10" id="KW-0675">Receptor</keyword>
<dbReference type="Proteomes" id="UP001075354">
    <property type="component" value="Chromosome 1"/>
</dbReference>
<evidence type="ECO:0000259" key="17">
    <source>
        <dbReference type="PROSITE" id="PS50268"/>
    </source>
</evidence>
<keyword evidence="3" id="KW-0812">Transmembrane</keyword>
<accession>A0AAV7Y222</accession>
<feature type="region of interest" description="Disordered" evidence="16">
    <location>
        <begin position="1326"/>
        <end position="1362"/>
    </location>
</feature>
<dbReference type="SMART" id="SM00112">
    <property type="entry name" value="CA"/>
    <property type="match status" value="5"/>
</dbReference>
<feature type="region of interest" description="Disordered" evidence="16">
    <location>
        <begin position="874"/>
        <end position="895"/>
    </location>
</feature>
<keyword evidence="19" id="KW-1185">Reference proteome</keyword>
<evidence type="ECO:0000256" key="13">
    <source>
        <dbReference type="ARBA" id="ARBA00044335"/>
    </source>
</evidence>
<feature type="domain" description="Cadherin" evidence="17">
    <location>
        <begin position="457"/>
        <end position="564"/>
    </location>
</feature>
<feature type="domain" description="Cadherin" evidence="17">
    <location>
        <begin position="223"/>
        <end position="339"/>
    </location>
</feature>
<feature type="region of interest" description="Disordered" evidence="16">
    <location>
        <begin position="1287"/>
        <end position="1308"/>
    </location>
</feature>
<feature type="compositionally biased region" description="Basic residues" evidence="16">
    <location>
        <begin position="1244"/>
        <end position="1263"/>
    </location>
</feature>
<keyword evidence="6 15" id="KW-0106">Calcium</keyword>
<reference evidence="18" key="1">
    <citation type="submission" date="2022-12" db="EMBL/GenBank/DDBJ databases">
        <title>Chromosome-level genome assembly of the bean flower thrips Megalurothrips usitatus.</title>
        <authorList>
            <person name="Ma L."/>
            <person name="Liu Q."/>
            <person name="Li H."/>
            <person name="Cai W."/>
        </authorList>
    </citation>
    <scope>NUCLEOTIDE SEQUENCE</scope>
    <source>
        <strain evidence="18">Cailab_2022a</strain>
    </source>
</reference>
<keyword evidence="5" id="KW-0677">Repeat</keyword>
<evidence type="ECO:0000256" key="8">
    <source>
        <dbReference type="ARBA" id="ARBA00022989"/>
    </source>
</evidence>
<evidence type="ECO:0000256" key="11">
    <source>
        <dbReference type="ARBA" id="ARBA00044073"/>
    </source>
</evidence>
<feature type="compositionally biased region" description="Low complexity" evidence="16">
    <location>
        <begin position="1170"/>
        <end position="1186"/>
    </location>
</feature>
<protein>
    <recommendedName>
        <fullName evidence="11">Cadherin-related family member 1</fullName>
    </recommendedName>
    <alternativeName>
        <fullName evidence="12">Photoreceptor cadherin</fullName>
    </alternativeName>
    <alternativeName>
        <fullName evidence="13">Protocadherin-21</fullName>
    </alternativeName>
</protein>
<dbReference type="FunFam" id="2.60.40.60:FF:000098">
    <property type="entry name" value="cadherin-23 isoform X1"/>
    <property type="match status" value="1"/>
</dbReference>
<dbReference type="InterPro" id="IPR015919">
    <property type="entry name" value="Cadherin-like_sf"/>
</dbReference>
<feature type="compositionally biased region" description="Basic and acidic residues" evidence="16">
    <location>
        <begin position="1543"/>
        <end position="1561"/>
    </location>
</feature>
<comment type="subcellular location">
    <subcellularLocation>
        <location evidence="1">Cell membrane</location>
        <topology evidence="1">Single-pass type I membrane protein</topology>
    </subcellularLocation>
</comment>
<evidence type="ECO:0000256" key="5">
    <source>
        <dbReference type="ARBA" id="ARBA00022737"/>
    </source>
</evidence>
<dbReference type="InterPro" id="IPR039808">
    <property type="entry name" value="Cadherin"/>
</dbReference>
<feature type="compositionally biased region" description="Basic and acidic residues" evidence="16">
    <location>
        <begin position="1488"/>
        <end position="1502"/>
    </location>
</feature>
<evidence type="ECO:0000256" key="14">
    <source>
        <dbReference type="ARBA" id="ARBA00059331"/>
    </source>
</evidence>
<feature type="region of interest" description="Disordered" evidence="16">
    <location>
        <begin position="1020"/>
        <end position="1039"/>
    </location>
</feature>
<feature type="compositionally biased region" description="Low complexity" evidence="16">
    <location>
        <begin position="874"/>
        <end position="888"/>
    </location>
</feature>
<comment type="function">
    <text evidence="14">Cadherins are calcium-dependent cell adhesion proteins. They preferentially interact with themselves in a homophilic manner in connecting cells.</text>
</comment>
<dbReference type="GO" id="GO:0045296">
    <property type="term" value="F:cadherin binding"/>
    <property type="evidence" value="ECO:0007669"/>
    <property type="project" value="TreeGrafter"/>
</dbReference>
<dbReference type="FunFam" id="2.60.40.60:FF:000295">
    <property type="entry name" value="Cadherin 86C, isoform E"/>
    <property type="match status" value="1"/>
</dbReference>
<feature type="compositionally biased region" description="Low complexity" evidence="16">
    <location>
        <begin position="1419"/>
        <end position="1434"/>
    </location>
</feature>
<evidence type="ECO:0000256" key="2">
    <source>
        <dbReference type="ARBA" id="ARBA00022475"/>
    </source>
</evidence>
<evidence type="ECO:0000256" key="3">
    <source>
        <dbReference type="ARBA" id="ARBA00022692"/>
    </source>
</evidence>
<dbReference type="EMBL" id="JAPTSV010000001">
    <property type="protein sequence ID" value="KAJ1531684.1"/>
    <property type="molecule type" value="Genomic_DNA"/>
</dbReference>
<evidence type="ECO:0000256" key="12">
    <source>
        <dbReference type="ARBA" id="ARBA00044253"/>
    </source>
</evidence>
<keyword evidence="2" id="KW-1003">Cell membrane</keyword>
<feature type="domain" description="Cadherin" evidence="17">
    <location>
        <begin position="340"/>
        <end position="456"/>
    </location>
</feature>
<feature type="domain" description="Cadherin" evidence="17">
    <location>
        <begin position="565"/>
        <end position="685"/>
    </location>
</feature>
<feature type="compositionally biased region" description="Basic and acidic residues" evidence="16">
    <location>
        <begin position="1510"/>
        <end position="1523"/>
    </location>
</feature>
<dbReference type="GO" id="GO:0007156">
    <property type="term" value="P:homophilic cell adhesion via plasma membrane adhesion molecules"/>
    <property type="evidence" value="ECO:0007669"/>
    <property type="project" value="InterPro"/>
</dbReference>
<feature type="region of interest" description="Disordered" evidence="16">
    <location>
        <begin position="937"/>
        <end position="998"/>
    </location>
</feature>
<feature type="compositionally biased region" description="Gly residues" evidence="16">
    <location>
        <begin position="1477"/>
        <end position="1487"/>
    </location>
</feature>
<dbReference type="PANTHER" id="PTHR24027">
    <property type="entry name" value="CADHERIN-23"/>
    <property type="match status" value="1"/>
</dbReference>
<feature type="compositionally biased region" description="Basic and acidic residues" evidence="16">
    <location>
        <begin position="977"/>
        <end position="989"/>
    </location>
</feature>
<dbReference type="PROSITE" id="PS00232">
    <property type="entry name" value="CADHERIN_1"/>
    <property type="match status" value="1"/>
</dbReference>
<dbReference type="Pfam" id="PF00028">
    <property type="entry name" value="Cadherin"/>
    <property type="match status" value="2"/>
</dbReference>
<evidence type="ECO:0000256" key="4">
    <source>
        <dbReference type="ARBA" id="ARBA00022729"/>
    </source>
</evidence>
<dbReference type="PANTHER" id="PTHR24027:SF413">
    <property type="entry name" value="CADHERIN RELATED FAMILY MEMBER 1"/>
    <property type="match status" value="1"/>
</dbReference>
<feature type="region of interest" description="Disordered" evidence="16">
    <location>
        <begin position="1413"/>
        <end position="1615"/>
    </location>
</feature>
<dbReference type="CDD" id="cd11304">
    <property type="entry name" value="Cadherin_repeat"/>
    <property type="match status" value="5"/>
</dbReference>
<name>A0AAV7Y222_9NEOP</name>
<feature type="region of interest" description="Disordered" evidence="16">
    <location>
        <begin position="1158"/>
        <end position="1263"/>
    </location>
</feature>
<feature type="compositionally biased region" description="Low complexity" evidence="16">
    <location>
        <begin position="1562"/>
        <end position="1598"/>
    </location>
</feature>
<feature type="compositionally biased region" description="Low complexity" evidence="16">
    <location>
        <begin position="942"/>
        <end position="952"/>
    </location>
</feature>
<dbReference type="GO" id="GO:0005509">
    <property type="term" value="F:calcium ion binding"/>
    <property type="evidence" value="ECO:0007669"/>
    <property type="project" value="UniProtKB-UniRule"/>
</dbReference>
<sequence length="1746" mass="189564">MRVLLVPRDAAVGAVIYRLRATDSDFDYPLHFDVGGDGAGAQVSVVRLDNLPCTRNMSYCQANVVLARKLDAGRVYDVRLRVRDSRGDATSIDAIVQLGNSTTPMDSTFPRHPALIMVPEDTKPGTELDYVIVRKNPRNNRHAIVELWGSPLFTLAQRLSSRTETNASIILAGELDYETQAMYTLDLYALDPYVEPGQDTRNVAAFQVAVVVVDVQDTPPEFIEAPPVTQLSPSLQVGDQVVRVRAEDGDKGKPRQIRYGLVSEGSPFTTFFTVDERTGSVSLARPLPELTAIARPQQPILLTVMAEEVRTNVAEPPAMASTVTLALLLGPAANSPPYFDHPSYVSRIPENSPQGAPLVFGDPYTTVVRDDDMGKNGVFSLSLDNNNGTFEVLPGVAEQRATFVLHVRSAQLLDYEINKVLSFKVVARELTPDSALSATADVMVFVDDVNDNAPVFLEDEYRATVPENVTAGTRIAQVQATDVDTGEFGHVRYTAILGRVNGSLALDPETGVITVSKDKHDFDREVASEYRVDVEARDENGAGLRSTVPLIIRVLDVNDETPHFVREPYELILAPDRASFSSPVFLQATDADAEPPNNQVRYEIISGNKGDHFALDRESGELIVKTPLSPSETVITITVRAYDLGVPLRWTHGMVRVYPPETRARTMVFIVPGTDLDRKATEETLSSLTGGSVTIKDIRPYDGDDLPGSPPGPKSQVTATVLYSSQSVIDVASLEKRLKGNKTAIMVGENVREYREGASDVLFWVLIILAILLALALLAALLCCCCHGCPYYIGHRKGSRVHSTENVRLVMHEQGAATDKGVQAGWMSRRQEAWSASGSGRGGGAAAVNARTGPVESSVPAPRLILEPASLHNSLRGSLRGSRPPSGRSLRHQHQPVKMVALDAAALQHHQTLFVEDVDGGEYRVLDPSRILVAQAVRNHQASPSPARSRVSPSRHHHGAGQQATLPGHPVDDPDMDSLRRHEQDRGSDQADDEDYNHNSARQPLFLREGGAEILRLVTQGGGGAEAAEDRGQGQPGELRPYTHVEELQLQQAPQPQQHGKDIIMRRFMEDQEQQASDGLNSSYHDMLLGQVRVEVAGLGALQSQTSLVQQYLEQQRDAGGGLGASLGRRDSLLQRFLVEEGRRNAEARQRILAALDQQDTQSLPPGHLQTTAAATQTDVDSATQTEPLHLLRPPRREVRSDNDSLSSLSDDEDADRGRRRSHGRHDGAYSDHEDHHHGGAGGSRRRTAYRKSHHRYRRYRRRKDLLRHNIKTPILEENESSFEAADLARRSRAPQVDQVSQTDSHAQVQVNSFELEPVKSLVSVSVGRGGSEEDPAAAAAAAPEDNAEVSAGAADSLDGHPIPEAHELHLLGEEVPMAERTHPASYLDSGYFDMAALSAVKDAVAEAVRELVGEKASSRSPSRSPSRTGLSSRHSPALTVVPALPVEDRRPSPSSRPSRSRDGARHSLGVEAFSGSGSGSGSSPRGGGDEASARSRSRSTDARPPGDGAGRRERDVNGRLDTRGGQQRYVRGDTYMSWYKKKREERERARAQQKEGESRLGARPPGAAAGRRAAATAATPSSTTATAAAPSVTVAATQQRPTPRTNRATEVRRARAADTIRRLDAEASSKADEDTGRRIPLTEVARRVSDEDTIRRLHEEGVLSVVGGPAAAATAPAEQTGKGVAFDDDLDSGIVMSRVGGPGVAAAGTGRKRNQQLMEKRSIFTIAYDEMHTQHIRADSTTPPH</sequence>
<dbReference type="PROSITE" id="PS50268">
    <property type="entry name" value="CADHERIN_2"/>
    <property type="match status" value="5"/>
</dbReference>
<comment type="caution">
    <text evidence="18">The sequence shown here is derived from an EMBL/GenBank/DDBJ whole genome shotgun (WGS) entry which is preliminary data.</text>
</comment>
<proteinExistence type="predicted"/>
<dbReference type="GO" id="GO:0016342">
    <property type="term" value="C:catenin complex"/>
    <property type="evidence" value="ECO:0007669"/>
    <property type="project" value="TreeGrafter"/>
</dbReference>
<evidence type="ECO:0000256" key="9">
    <source>
        <dbReference type="ARBA" id="ARBA00023136"/>
    </source>
</evidence>
<evidence type="ECO:0000256" key="16">
    <source>
        <dbReference type="SAM" id="MobiDB-lite"/>
    </source>
</evidence>
<dbReference type="GO" id="GO:0016477">
    <property type="term" value="P:cell migration"/>
    <property type="evidence" value="ECO:0007669"/>
    <property type="project" value="TreeGrafter"/>
</dbReference>
<evidence type="ECO:0000313" key="19">
    <source>
        <dbReference type="Proteomes" id="UP001075354"/>
    </source>
</evidence>
<feature type="compositionally biased region" description="Polar residues" evidence="16">
    <location>
        <begin position="1298"/>
        <end position="1308"/>
    </location>
</feature>
<keyword evidence="9" id="KW-0472">Membrane</keyword>
<feature type="compositionally biased region" description="Basic and acidic residues" evidence="16">
    <location>
        <begin position="1225"/>
        <end position="1238"/>
    </location>
</feature>
<feature type="domain" description="Cadherin" evidence="17">
    <location>
        <begin position="121"/>
        <end position="222"/>
    </location>
</feature>
<evidence type="ECO:0000256" key="7">
    <source>
        <dbReference type="ARBA" id="ARBA00022889"/>
    </source>
</evidence>
<dbReference type="Gene3D" id="2.60.40.60">
    <property type="entry name" value="Cadherins"/>
    <property type="match status" value="5"/>
</dbReference>
<dbReference type="GO" id="GO:0008013">
    <property type="term" value="F:beta-catenin binding"/>
    <property type="evidence" value="ECO:0007669"/>
    <property type="project" value="TreeGrafter"/>
</dbReference>
<evidence type="ECO:0000256" key="10">
    <source>
        <dbReference type="ARBA" id="ARBA00023170"/>
    </source>
</evidence>
<evidence type="ECO:0000256" key="6">
    <source>
        <dbReference type="ARBA" id="ARBA00022837"/>
    </source>
</evidence>
<keyword evidence="8" id="KW-1133">Transmembrane helix</keyword>